<proteinExistence type="inferred from homology"/>
<protein>
    <submittedName>
        <fullName evidence="3">Putative BTB_POZ domain-containing protein</fullName>
    </submittedName>
</protein>
<evidence type="ECO:0000313" key="3">
    <source>
        <dbReference type="EMBL" id="AEX62274.1"/>
    </source>
</evidence>
<dbReference type="Pfam" id="PF00651">
    <property type="entry name" value="BTB"/>
    <property type="match status" value="1"/>
</dbReference>
<dbReference type="CDD" id="cd18186">
    <property type="entry name" value="BTB_POZ_ZBTB_KLHL-like"/>
    <property type="match status" value="1"/>
</dbReference>
<feature type="domain" description="BTB" evidence="2">
    <location>
        <begin position="14"/>
        <end position="85"/>
    </location>
</feature>
<evidence type="ECO:0000259" key="2">
    <source>
        <dbReference type="PROSITE" id="PS50097"/>
    </source>
</evidence>
<dbReference type="InterPro" id="IPR011333">
    <property type="entry name" value="SKP1/BTB/POZ_sf"/>
</dbReference>
<name>H2ED01_9VIRU</name>
<organism evidence="3">
    <name type="scientific">Moumouvirus sp. 'Monve'</name>
    <dbReference type="NCBI Taxonomy" id="1128131"/>
    <lineage>
        <taxon>Viruses</taxon>
        <taxon>Varidnaviria</taxon>
        <taxon>Bamfordvirae</taxon>
        <taxon>Nucleocytoviricota</taxon>
        <taxon>Megaviricetes</taxon>
        <taxon>Imitervirales</taxon>
        <taxon>Mimiviridae</taxon>
        <taxon>Megamimivirinae</taxon>
        <taxon>Moumouvirus</taxon>
    </lineage>
</organism>
<evidence type="ECO:0000256" key="1">
    <source>
        <dbReference type="ARBA" id="ARBA00006497"/>
    </source>
</evidence>
<dbReference type="InterPro" id="IPR000210">
    <property type="entry name" value="BTB/POZ_dom"/>
</dbReference>
<dbReference type="SUPFAM" id="SSF50965">
    <property type="entry name" value="Galactose oxidase, central domain"/>
    <property type="match status" value="1"/>
</dbReference>
<gene>
    <name evidence="3" type="ORF">mv_L69</name>
</gene>
<dbReference type="PROSITE" id="PS50097">
    <property type="entry name" value="BTB"/>
    <property type="match status" value="1"/>
</dbReference>
<dbReference type="InterPro" id="IPR011043">
    <property type="entry name" value="Gal_Oxase/kelch_b-propeller"/>
</dbReference>
<accession>H2ED01</accession>
<dbReference type="SUPFAM" id="SSF54695">
    <property type="entry name" value="POZ domain"/>
    <property type="match status" value="1"/>
</dbReference>
<dbReference type="EMBL" id="JN885995">
    <property type="protein sequence ID" value="AEX62274.1"/>
    <property type="molecule type" value="Genomic_DNA"/>
</dbReference>
<reference evidence="3" key="1">
    <citation type="submission" date="2011-10" db="EMBL/GenBank/DDBJ databases">
        <title>Provirophages and transpovirons: unique mobilome of giant viruses.</title>
        <authorList>
            <person name="Desnues C."/>
            <person name="LaScola B."/>
            <person name="Yutin N."/>
            <person name="Fournous G."/>
            <person name="Koonin E."/>
            <person name="Raoult D."/>
        </authorList>
    </citation>
    <scope>NUCLEOTIDE SEQUENCE</scope>
    <source>
        <strain evidence="3">Mv13-mv</strain>
    </source>
</reference>
<comment type="similarity">
    <text evidence="1">Belongs to the mimivirus BTB/WD family.</text>
</comment>
<dbReference type="Gene3D" id="3.30.710.10">
    <property type="entry name" value="Potassium Channel Kv1.1, Chain A"/>
    <property type="match status" value="1"/>
</dbReference>
<sequence length="399" mass="47110">MNNLKELYISKKFSDLTLILIDAEKEINLGVHKYVLYSFNEYFKIMLGDKFIESNKSIIKINVLNVDAAKIIIESIYGFSIPTKINWKLLLYIHQCCDYFLIDKKFPEIIVPKNEYHDLLNMINIIGKTTYLLDCIMRNMPVTFDLSSLSNDLLKTISKEISSCNLIFRSGNNIFIENTKLNKTKKINLTSGGNNGFLETYYNHFIFTMHKEKLENVVVIGNPVRFYDGEKHTHIIKVINVSNNNLIYNSNKLQLEGKTYCYNPIKMFKWMGHIVFLYEGKLYIYSTILNRWRRIFENYSNINSFYLPDWQYGVFNNFPITIACNNKIYVINYTNNNVISELEKGISMNDYLYILPELNKMIIKNQHEIFIWDYQTNEIKTIKENTLVKKLNLRMIINI</sequence>